<feature type="compositionally biased region" description="Low complexity" evidence="1">
    <location>
        <begin position="276"/>
        <end position="288"/>
    </location>
</feature>
<protein>
    <submittedName>
        <fullName evidence="2">Uncharacterized protein</fullName>
    </submittedName>
</protein>
<reference evidence="2 3" key="1">
    <citation type="journal article" date="2020" name="ISME J.">
        <title>Uncovering the hidden diversity of litter-decomposition mechanisms in mushroom-forming fungi.</title>
        <authorList>
            <person name="Floudas D."/>
            <person name="Bentzer J."/>
            <person name="Ahren D."/>
            <person name="Johansson T."/>
            <person name="Persson P."/>
            <person name="Tunlid A."/>
        </authorList>
    </citation>
    <scope>NUCLEOTIDE SEQUENCE [LARGE SCALE GENOMIC DNA]</scope>
    <source>
        <strain evidence="2 3">CBS 175.51</strain>
    </source>
</reference>
<keyword evidence="3" id="KW-1185">Reference proteome</keyword>
<dbReference type="EMBL" id="JAACJK010000229">
    <property type="protein sequence ID" value="KAF5310446.1"/>
    <property type="molecule type" value="Genomic_DNA"/>
</dbReference>
<feature type="region of interest" description="Disordered" evidence="1">
    <location>
        <begin position="258"/>
        <end position="321"/>
    </location>
</feature>
<comment type="caution">
    <text evidence="2">The sequence shown here is derived from an EMBL/GenBank/DDBJ whole genome shotgun (WGS) entry which is preliminary data.</text>
</comment>
<feature type="region of interest" description="Disordered" evidence="1">
    <location>
        <begin position="210"/>
        <end position="233"/>
    </location>
</feature>
<organism evidence="2 3">
    <name type="scientific">Ephemerocybe angulata</name>
    <dbReference type="NCBI Taxonomy" id="980116"/>
    <lineage>
        <taxon>Eukaryota</taxon>
        <taxon>Fungi</taxon>
        <taxon>Dikarya</taxon>
        <taxon>Basidiomycota</taxon>
        <taxon>Agaricomycotina</taxon>
        <taxon>Agaricomycetes</taxon>
        <taxon>Agaricomycetidae</taxon>
        <taxon>Agaricales</taxon>
        <taxon>Agaricineae</taxon>
        <taxon>Psathyrellaceae</taxon>
        <taxon>Ephemerocybe</taxon>
    </lineage>
</organism>
<accession>A0A8H5AT54</accession>
<proteinExistence type="predicted"/>
<dbReference type="Proteomes" id="UP000541558">
    <property type="component" value="Unassembled WGS sequence"/>
</dbReference>
<dbReference type="OrthoDB" id="10322056at2759"/>
<feature type="compositionally biased region" description="Polar residues" evidence="1">
    <location>
        <begin position="218"/>
        <end position="227"/>
    </location>
</feature>
<evidence type="ECO:0000313" key="2">
    <source>
        <dbReference type="EMBL" id="KAF5310446.1"/>
    </source>
</evidence>
<name>A0A8H5AT54_9AGAR</name>
<evidence type="ECO:0000313" key="3">
    <source>
        <dbReference type="Proteomes" id="UP000541558"/>
    </source>
</evidence>
<dbReference type="AlphaFoldDB" id="A0A8H5AT54"/>
<feature type="compositionally biased region" description="Basic and acidic residues" evidence="1">
    <location>
        <begin position="258"/>
        <end position="275"/>
    </location>
</feature>
<sequence>MYRELEYFRRLIEALMKHPRMNAKVALGAEAVRHGPKAVHVHDDPACSEHAGRKATMIFAAAVIHLPQGYRDAPNPITFGKHVHLSRNKEGAFRIPLLNCNLPLIPEQLVRSSNLLALKDLYPSIITHHRMPCYDMENVADFAITANIADSTIYMPTLTPVQQKPLDTSGDAAGQSSCAHPAQLNGVTYHRYVNMRGPIVAGEINHSIIGGTEHASVPPTSRSATGSRNDRSEHFHIKNCDSWVSAGKIERSVIVHGNADHDQAKSEERAFRDASDGPSSSLDPPGSDNQKLDPKQSGGSTRGAPQGPAISTRRGRGHADNAESLSLAIRLKRAERHALAALKRHKLETSVKPTGKTPKARPFAFTATTEYTPFDDDPMLNWQYTSSSKTKL</sequence>
<gene>
    <name evidence="2" type="ORF">D9611_012313</name>
</gene>
<evidence type="ECO:0000256" key="1">
    <source>
        <dbReference type="SAM" id="MobiDB-lite"/>
    </source>
</evidence>